<sequence length="24" mass="2648">MKHQALVHRSSSLETSCSCTQGRT</sequence>
<reference evidence="2" key="2">
    <citation type="journal article" date="2015" name="Data Brief">
        <title>Shoot transcriptome of the giant reed, Arundo donax.</title>
        <authorList>
            <person name="Barrero R.A."/>
            <person name="Guerrero F.D."/>
            <person name="Moolhuijzen P."/>
            <person name="Goolsby J.A."/>
            <person name="Tidwell J."/>
            <person name="Bellgard S.E."/>
            <person name="Bellgard M.I."/>
        </authorList>
    </citation>
    <scope>NUCLEOTIDE SEQUENCE</scope>
    <source>
        <tissue evidence="2">Shoot tissue taken approximately 20 cm above the soil surface</tissue>
    </source>
</reference>
<dbReference type="AlphaFoldDB" id="A0A0A9EC50"/>
<reference evidence="2" key="1">
    <citation type="submission" date="2014-09" db="EMBL/GenBank/DDBJ databases">
        <authorList>
            <person name="Magalhaes I.L.F."/>
            <person name="Oliveira U."/>
            <person name="Santos F.R."/>
            <person name="Vidigal T.H.D.A."/>
            <person name="Brescovit A.D."/>
            <person name="Santos A.J."/>
        </authorList>
    </citation>
    <scope>NUCLEOTIDE SEQUENCE</scope>
    <source>
        <tissue evidence="2">Shoot tissue taken approximately 20 cm above the soil surface</tissue>
    </source>
</reference>
<evidence type="ECO:0000313" key="2">
    <source>
        <dbReference type="EMBL" id="JAD98329.1"/>
    </source>
</evidence>
<accession>A0A0A9EC50</accession>
<proteinExistence type="predicted"/>
<protein>
    <submittedName>
        <fullName evidence="2">Uncharacterized protein</fullName>
    </submittedName>
</protein>
<evidence type="ECO:0000256" key="1">
    <source>
        <dbReference type="SAM" id="MobiDB-lite"/>
    </source>
</evidence>
<name>A0A0A9EC50_ARUDO</name>
<feature type="compositionally biased region" description="Polar residues" evidence="1">
    <location>
        <begin position="9"/>
        <end position="24"/>
    </location>
</feature>
<feature type="region of interest" description="Disordered" evidence="1">
    <location>
        <begin position="1"/>
        <end position="24"/>
    </location>
</feature>
<dbReference type="EMBL" id="GBRH01199566">
    <property type="protein sequence ID" value="JAD98329.1"/>
    <property type="molecule type" value="Transcribed_RNA"/>
</dbReference>
<organism evidence="2">
    <name type="scientific">Arundo donax</name>
    <name type="common">Giant reed</name>
    <name type="synonym">Donax arundinaceus</name>
    <dbReference type="NCBI Taxonomy" id="35708"/>
    <lineage>
        <taxon>Eukaryota</taxon>
        <taxon>Viridiplantae</taxon>
        <taxon>Streptophyta</taxon>
        <taxon>Embryophyta</taxon>
        <taxon>Tracheophyta</taxon>
        <taxon>Spermatophyta</taxon>
        <taxon>Magnoliopsida</taxon>
        <taxon>Liliopsida</taxon>
        <taxon>Poales</taxon>
        <taxon>Poaceae</taxon>
        <taxon>PACMAD clade</taxon>
        <taxon>Arundinoideae</taxon>
        <taxon>Arundineae</taxon>
        <taxon>Arundo</taxon>
    </lineage>
</organism>